<accession>A0A7S2PFG9</accession>
<organism evidence="2">
    <name type="scientific">Leptocylindrus danicus</name>
    <dbReference type="NCBI Taxonomy" id="163516"/>
    <lineage>
        <taxon>Eukaryota</taxon>
        <taxon>Sar</taxon>
        <taxon>Stramenopiles</taxon>
        <taxon>Ochrophyta</taxon>
        <taxon>Bacillariophyta</taxon>
        <taxon>Coscinodiscophyceae</taxon>
        <taxon>Chaetocerotophycidae</taxon>
        <taxon>Leptocylindrales</taxon>
        <taxon>Leptocylindraceae</taxon>
        <taxon>Leptocylindrus</taxon>
    </lineage>
</organism>
<sequence length="211" mass="23841">MNMGALSDVLSIFYIVLSNFLTRVALQIREYSLRLWRPQYHHVENVTNSNENRARNPTISVSKSGGTNAAGFSMRRLPELIEDEDAPPSLSGRIKRRRQGDYQIESENDDLAPAFLKTIDSDPENKNLRCTYPDGWLVYHRQHGLISNAALEKLEREQPQATSQSRIGEHSNGAINGCKINNMHKSLEAERAVASAPMEPEFVEHLEAVVR</sequence>
<feature type="region of interest" description="Disordered" evidence="1">
    <location>
        <begin position="81"/>
        <end position="101"/>
    </location>
</feature>
<evidence type="ECO:0000256" key="1">
    <source>
        <dbReference type="SAM" id="MobiDB-lite"/>
    </source>
</evidence>
<dbReference type="AlphaFoldDB" id="A0A7S2PFG9"/>
<evidence type="ECO:0000313" key="2">
    <source>
        <dbReference type="EMBL" id="CAD9594970.1"/>
    </source>
</evidence>
<name>A0A7S2PFG9_9STRA</name>
<protein>
    <submittedName>
        <fullName evidence="2">Uncharacterized protein</fullName>
    </submittedName>
</protein>
<gene>
    <name evidence="2" type="ORF">LDAN0321_LOCUS14688</name>
</gene>
<dbReference type="EMBL" id="HBGY01023349">
    <property type="protein sequence ID" value="CAD9594970.1"/>
    <property type="molecule type" value="Transcribed_RNA"/>
</dbReference>
<reference evidence="2" key="1">
    <citation type="submission" date="2021-01" db="EMBL/GenBank/DDBJ databases">
        <authorList>
            <person name="Corre E."/>
            <person name="Pelletier E."/>
            <person name="Niang G."/>
            <person name="Scheremetjew M."/>
            <person name="Finn R."/>
            <person name="Kale V."/>
            <person name="Holt S."/>
            <person name="Cochrane G."/>
            <person name="Meng A."/>
            <person name="Brown T."/>
            <person name="Cohen L."/>
        </authorList>
    </citation>
    <scope>NUCLEOTIDE SEQUENCE</scope>
    <source>
        <strain evidence="2">B650</strain>
    </source>
</reference>
<proteinExistence type="predicted"/>